<evidence type="ECO:0000313" key="1">
    <source>
        <dbReference type="EMBL" id="KAJ9062824.1"/>
    </source>
</evidence>
<comment type="caution">
    <text evidence="1">The sequence shown here is derived from an EMBL/GenBank/DDBJ whole genome shotgun (WGS) entry which is preliminary data.</text>
</comment>
<dbReference type="Proteomes" id="UP001165960">
    <property type="component" value="Unassembled WGS sequence"/>
</dbReference>
<reference evidence="1" key="1">
    <citation type="submission" date="2022-04" db="EMBL/GenBank/DDBJ databases">
        <title>Genome of the entomopathogenic fungus Entomophthora muscae.</title>
        <authorList>
            <person name="Elya C."/>
            <person name="Lovett B.R."/>
            <person name="Lee E."/>
            <person name="Macias A.M."/>
            <person name="Hajek A.E."/>
            <person name="De Bivort B.L."/>
            <person name="Kasson M.T."/>
            <person name="De Fine Licht H.H."/>
            <person name="Stajich J.E."/>
        </authorList>
    </citation>
    <scope>NUCLEOTIDE SEQUENCE</scope>
    <source>
        <strain evidence="1">Berkeley</strain>
    </source>
</reference>
<accession>A0ACC2SK95</accession>
<proteinExistence type="predicted"/>
<name>A0ACC2SK95_9FUNG</name>
<protein>
    <submittedName>
        <fullName evidence="1">Uncharacterized protein</fullName>
    </submittedName>
</protein>
<gene>
    <name evidence="1" type="ORF">DSO57_1006601</name>
</gene>
<dbReference type="EMBL" id="QTSX02004989">
    <property type="protein sequence ID" value="KAJ9062824.1"/>
    <property type="molecule type" value="Genomic_DNA"/>
</dbReference>
<sequence length="271" mass="30861">MTDSANKKEGPTIFNLGIEIPDSKFLLFDPSRDNKVEASKRIKCPECSTSVKYFCYYCRKNVGVHADKVPQIDLPIPLDIIKHPHENDGKSTGLHAKLLAPNSTTVLTYPIPLDQYLNPDKCLLLFPGPTAVPIGQILSAQPADAKETGFERIVVIEGTWYQAHQMVRDTPALSKMKHITFAHSYQTVFWRFQQTDPCHLATIEAIYFVYREYLEAKPSESNNIGSLLFYYNFFYQLIQDNYKSGQAKKDGRKFTSRHSTNYIKDSDSPSH</sequence>
<keyword evidence="2" id="KW-1185">Reference proteome</keyword>
<evidence type="ECO:0000313" key="2">
    <source>
        <dbReference type="Proteomes" id="UP001165960"/>
    </source>
</evidence>
<organism evidence="1 2">
    <name type="scientific">Entomophthora muscae</name>
    <dbReference type="NCBI Taxonomy" id="34485"/>
    <lineage>
        <taxon>Eukaryota</taxon>
        <taxon>Fungi</taxon>
        <taxon>Fungi incertae sedis</taxon>
        <taxon>Zoopagomycota</taxon>
        <taxon>Entomophthoromycotina</taxon>
        <taxon>Entomophthoromycetes</taxon>
        <taxon>Entomophthorales</taxon>
        <taxon>Entomophthoraceae</taxon>
        <taxon>Entomophthora</taxon>
    </lineage>
</organism>